<organism evidence="2">
    <name type="scientific">Oryza sativa subsp. japonica</name>
    <name type="common">Rice</name>
    <dbReference type="NCBI Taxonomy" id="39947"/>
    <lineage>
        <taxon>Eukaryota</taxon>
        <taxon>Viridiplantae</taxon>
        <taxon>Streptophyta</taxon>
        <taxon>Embryophyta</taxon>
        <taxon>Tracheophyta</taxon>
        <taxon>Spermatophyta</taxon>
        <taxon>Magnoliopsida</taxon>
        <taxon>Liliopsida</taxon>
        <taxon>Poales</taxon>
        <taxon>Poaceae</taxon>
        <taxon>BOP clade</taxon>
        <taxon>Oryzoideae</taxon>
        <taxon>Oryzeae</taxon>
        <taxon>Oryzinae</taxon>
        <taxon>Oryza</taxon>
        <taxon>Oryza sativa</taxon>
    </lineage>
</organism>
<dbReference type="Proteomes" id="UP000007752">
    <property type="component" value="Chromosome 1"/>
</dbReference>
<dbReference type="AlphaFoldDB" id="B9EVX9"/>
<proteinExistence type="predicted"/>
<protein>
    <submittedName>
        <fullName evidence="2">Uncharacterized protein</fullName>
    </submittedName>
</protein>
<sequence length="76" mass="8354">MTKLYGFACSRIYTPDRSLQNNADESDANQLEKLEKLLTNALRDTKSKKMLAKQNGEGSRSRANSSGSRGQEEGSA</sequence>
<evidence type="ECO:0000256" key="1">
    <source>
        <dbReference type="SAM" id="MobiDB-lite"/>
    </source>
</evidence>
<dbReference type="EMBL" id="CM000138">
    <property type="protein sequence ID" value="EEE55912.1"/>
    <property type="molecule type" value="Genomic_DNA"/>
</dbReference>
<evidence type="ECO:0000313" key="2">
    <source>
        <dbReference type="EMBL" id="EEE55912.1"/>
    </source>
</evidence>
<reference evidence="2" key="1">
    <citation type="journal article" date="2005" name="PLoS Biol.">
        <title>The genomes of Oryza sativa: a history of duplications.</title>
        <authorList>
            <person name="Yu J."/>
            <person name="Wang J."/>
            <person name="Lin W."/>
            <person name="Li S."/>
            <person name="Li H."/>
            <person name="Zhou J."/>
            <person name="Ni P."/>
            <person name="Dong W."/>
            <person name="Hu S."/>
            <person name="Zeng C."/>
            <person name="Zhang J."/>
            <person name="Zhang Y."/>
            <person name="Li R."/>
            <person name="Xu Z."/>
            <person name="Li S."/>
            <person name="Li X."/>
            <person name="Zheng H."/>
            <person name="Cong L."/>
            <person name="Lin L."/>
            <person name="Yin J."/>
            <person name="Geng J."/>
            <person name="Li G."/>
            <person name="Shi J."/>
            <person name="Liu J."/>
            <person name="Lv H."/>
            <person name="Li J."/>
            <person name="Wang J."/>
            <person name="Deng Y."/>
            <person name="Ran L."/>
            <person name="Shi X."/>
            <person name="Wang X."/>
            <person name="Wu Q."/>
            <person name="Li C."/>
            <person name="Ren X."/>
            <person name="Wang J."/>
            <person name="Wang X."/>
            <person name="Li D."/>
            <person name="Liu D."/>
            <person name="Zhang X."/>
            <person name="Ji Z."/>
            <person name="Zhao W."/>
            <person name="Sun Y."/>
            <person name="Zhang Z."/>
            <person name="Bao J."/>
            <person name="Han Y."/>
            <person name="Dong L."/>
            <person name="Ji J."/>
            <person name="Chen P."/>
            <person name="Wu S."/>
            <person name="Liu J."/>
            <person name="Xiao Y."/>
            <person name="Bu D."/>
            <person name="Tan J."/>
            <person name="Yang L."/>
            <person name="Ye C."/>
            <person name="Zhang J."/>
            <person name="Xu J."/>
            <person name="Zhou Y."/>
            <person name="Yu Y."/>
            <person name="Zhang B."/>
            <person name="Zhuang S."/>
            <person name="Wei H."/>
            <person name="Liu B."/>
            <person name="Lei M."/>
            <person name="Yu H."/>
            <person name="Li Y."/>
            <person name="Xu H."/>
            <person name="Wei S."/>
            <person name="He X."/>
            <person name="Fang L."/>
            <person name="Zhang Z."/>
            <person name="Zhang Y."/>
            <person name="Huang X."/>
            <person name="Su Z."/>
            <person name="Tong W."/>
            <person name="Li J."/>
            <person name="Tong Z."/>
            <person name="Li S."/>
            <person name="Ye J."/>
            <person name="Wang L."/>
            <person name="Fang L."/>
            <person name="Lei T."/>
            <person name="Chen C."/>
            <person name="Chen H."/>
            <person name="Xu Z."/>
            <person name="Li H."/>
            <person name="Huang H."/>
            <person name="Zhang F."/>
            <person name="Xu H."/>
            <person name="Li N."/>
            <person name="Zhao C."/>
            <person name="Li S."/>
            <person name="Dong L."/>
            <person name="Huang Y."/>
            <person name="Li L."/>
            <person name="Xi Y."/>
            <person name="Qi Q."/>
            <person name="Li W."/>
            <person name="Zhang B."/>
            <person name="Hu W."/>
            <person name="Zhang Y."/>
            <person name="Tian X."/>
            <person name="Jiao Y."/>
            <person name="Liang X."/>
            <person name="Jin J."/>
            <person name="Gao L."/>
            <person name="Zheng W."/>
            <person name="Hao B."/>
            <person name="Liu S."/>
            <person name="Wang W."/>
            <person name="Yuan L."/>
            <person name="Cao M."/>
            <person name="McDermott J."/>
            <person name="Samudrala R."/>
            <person name="Wang J."/>
            <person name="Wong G.K."/>
            <person name="Yang H."/>
        </authorList>
    </citation>
    <scope>NUCLEOTIDE SEQUENCE [LARGE SCALE GENOMIC DNA]</scope>
</reference>
<name>B9EVX9_ORYSJ</name>
<feature type="region of interest" description="Disordered" evidence="1">
    <location>
        <begin position="42"/>
        <end position="76"/>
    </location>
</feature>
<accession>B9EVX9</accession>
<reference evidence="2" key="2">
    <citation type="submission" date="2008-12" db="EMBL/GenBank/DDBJ databases">
        <title>Improved gene annotation of the rice (Oryza sativa) genomes.</title>
        <authorList>
            <person name="Wang J."/>
            <person name="Li R."/>
            <person name="Fan W."/>
            <person name="Huang Q."/>
            <person name="Zhang J."/>
            <person name="Zhou Y."/>
            <person name="Hu Y."/>
            <person name="Zi S."/>
            <person name="Li J."/>
            <person name="Ni P."/>
            <person name="Zheng H."/>
            <person name="Zhang Y."/>
            <person name="Zhao M."/>
            <person name="Hao Q."/>
            <person name="McDermott J."/>
            <person name="Samudrala R."/>
            <person name="Kristiansen K."/>
            <person name="Wong G.K.-S."/>
        </authorList>
    </citation>
    <scope>NUCLEOTIDE SEQUENCE</scope>
</reference>
<gene>
    <name evidence="2" type="ORF">OsJ_04587</name>
</gene>